<dbReference type="KEGG" id="acan:ACA1_322420"/>
<dbReference type="AlphaFoldDB" id="L8HH58"/>
<feature type="compositionally biased region" description="Low complexity" evidence="7">
    <location>
        <begin position="294"/>
        <end position="320"/>
    </location>
</feature>
<dbReference type="GO" id="GO:0098574">
    <property type="term" value="C:cytoplasmic side of lysosomal membrane"/>
    <property type="evidence" value="ECO:0007669"/>
    <property type="project" value="TreeGrafter"/>
</dbReference>
<evidence type="ECO:0000256" key="2">
    <source>
        <dbReference type="ARBA" id="ARBA00010235"/>
    </source>
</evidence>
<dbReference type="Pfam" id="PF10158">
    <property type="entry name" value="LOH1CR12"/>
    <property type="match status" value="1"/>
</dbReference>
<dbReference type="STRING" id="1257118.L8HH58"/>
<dbReference type="VEuPathDB" id="AmoebaDB:ACA1_322420"/>
<organism evidence="8 9">
    <name type="scientific">Acanthamoeba castellanii (strain ATCC 30010 / Neff)</name>
    <dbReference type="NCBI Taxonomy" id="1257118"/>
    <lineage>
        <taxon>Eukaryota</taxon>
        <taxon>Amoebozoa</taxon>
        <taxon>Discosea</taxon>
        <taxon>Longamoebia</taxon>
        <taxon>Centramoebida</taxon>
        <taxon>Acanthamoebidae</taxon>
        <taxon>Acanthamoeba</taxon>
    </lineage>
</organism>
<keyword evidence="5" id="KW-0458">Lysosome</keyword>
<evidence type="ECO:0000256" key="6">
    <source>
        <dbReference type="ARBA" id="ARBA00023288"/>
    </source>
</evidence>
<evidence type="ECO:0000256" key="5">
    <source>
        <dbReference type="ARBA" id="ARBA00023228"/>
    </source>
</evidence>
<protein>
    <recommendedName>
        <fullName evidence="3">BLOC-1-related complex subunit 5</fullName>
    </recommendedName>
</protein>
<dbReference type="GO" id="GO:0099078">
    <property type="term" value="C:BORC complex"/>
    <property type="evidence" value="ECO:0007669"/>
    <property type="project" value="TreeGrafter"/>
</dbReference>
<dbReference type="GeneID" id="14925530"/>
<evidence type="ECO:0000256" key="7">
    <source>
        <dbReference type="SAM" id="MobiDB-lite"/>
    </source>
</evidence>
<dbReference type="CDD" id="cd22789">
    <property type="entry name" value="BORCS5-like"/>
    <property type="match status" value="1"/>
</dbReference>
<feature type="compositionally biased region" description="Basic and acidic residues" evidence="7">
    <location>
        <begin position="1"/>
        <end position="13"/>
    </location>
</feature>
<dbReference type="PANTHER" id="PTHR31634:SF2">
    <property type="entry name" value="BLOC-1-RELATED COMPLEX SUBUNIT 5"/>
    <property type="match status" value="1"/>
</dbReference>
<reference evidence="8 9" key="1">
    <citation type="journal article" date="2013" name="Genome Biol.">
        <title>Genome of Acanthamoeba castellanii highlights extensive lateral gene transfer and early evolution of tyrosine kinase signaling.</title>
        <authorList>
            <person name="Clarke M."/>
            <person name="Lohan A.J."/>
            <person name="Liu B."/>
            <person name="Lagkouvardos I."/>
            <person name="Roy S."/>
            <person name="Zafar N."/>
            <person name="Bertelli C."/>
            <person name="Schilde C."/>
            <person name="Kianianmomeni A."/>
            <person name="Burglin T.R."/>
            <person name="Frech C."/>
            <person name="Turcotte B."/>
            <person name="Kopec K.O."/>
            <person name="Synnott J.M."/>
            <person name="Choo C."/>
            <person name="Paponov I."/>
            <person name="Finkler A."/>
            <person name="Soon Heng Tan C."/>
            <person name="Hutchins A.P."/>
            <person name="Weinmeier T."/>
            <person name="Rattei T."/>
            <person name="Chu J.S."/>
            <person name="Gimenez G."/>
            <person name="Irimia M."/>
            <person name="Rigden D.J."/>
            <person name="Fitzpatrick D.A."/>
            <person name="Lorenzo-Morales J."/>
            <person name="Bateman A."/>
            <person name="Chiu C.H."/>
            <person name="Tang P."/>
            <person name="Hegemann P."/>
            <person name="Fromm H."/>
            <person name="Raoult D."/>
            <person name="Greub G."/>
            <person name="Miranda-Saavedra D."/>
            <person name="Chen N."/>
            <person name="Nash P."/>
            <person name="Ginger M.L."/>
            <person name="Horn M."/>
            <person name="Schaap P."/>
            <person name="Caler L."/>
            <person name="Loftus B."/>
        </authorList>
    </citation>
    <scope>NUCLEOTIDE SEQUENCE [LARGE SCALE GENOMIC DNA]</scope>
    <source>
        <strain evidence="8 9">Neff</strain>
    </source>
</reference>
<feature type="compositionally biased region" description="Basic and acidic residues" evidence="7">
    <location>
        <begin position="241"/>
        <end position="257"/>
    </location>
</feature>
<dbReference type="EMBL" id="KB007815">
    <property type="protein sequence ID" value="ELR24505.1"/>
    <property type="molecule type" value="Genomic_DNA"/>
</dbReference>
<dbReference type="GO" id="GO:0032418">
    <property type="term" value="P:lysosome localization"/>
    <property type="evidence" value="ECO:0007669"/>
    <property type="project" value="InterPro"/>
</dbReference>
<accession>L8HH58</accession>
<feature type="compositionally biased region" description="Low complexity" evidence="7">
    <location>
        <begin position="329"/>
        <end position="339"/>
    </location>
</feature>
<dbReference type="GO" id="GO:0072384">
    <property type="term" value="P:organelle transport along microtubule"/>
    <property type="evidence" value="ECO:0007669"/>
    <property type="project" value="TreeGrafter"/>
</dbReference>
<evidence type="ECO:0000256" key="4">
    <source>
        <dbReference type="ARBA" id="ARBA00023136"/>
    </source>
</evidence>
<comment type="similarity">
    <text evidence="2">Belongs to the BORCS5 family.</text>
</comment>
<evidence type="ECO:0000256" key="1">
    <source>
        <dbReference type="ARBA" id="ARBA00004122"/>
    </source>
</evidence>
<feature type="region of interest" description="Disordered" evidence="7">
    <location>
        <begin position="1"/>
        <end position="67"/>
    </location>
</feature>
<name>L8HH58_ACACF</name>
<dbReference type="RefSeq" id="XP_004355079.1">
    <property type="nucleotide sequence ID" value="XM_004355027.1"/>
</dbReference>
<feature type="compositionally biased region" description="Basic and acidic residues" evidence="7">
    <location>
        <begin position="58"/>
        <end position="67"/>
    </location>
</feature>
<keyword evidence="4" id="KW-0472">Membrane</keyword>
<evidence type="ECO:0000256" key="3">
    <source>
        <dbReference type="ARBA" id="ARBA00022300"/>
    </source>
</evidence>
<sequence length="346" mass="37569">MIDSPGERRKGTHQETPTTEETGNMGNDPSKGGGQPKGPSNAVGKGTGDVPYTSYSVDRSKNSQVKDIRAQNAEDIITVVEVNSGPRSNVEPELQALDRIATFEPLLKQSGWMFTTNTKPQPEMNPQALLKLCGEYQSFCRKISTVVSQQQTVLCTRMRAKEGQSLEASRTLQRHLGDVRQFEMAFRDVEKIRLQINTTKQLLNQVIAMAEEVCGQLPQSYQLSPIRSFIVDRSQAPLHAHTADGEHEEEGERRHAQQSEGDETEQSQQGRDHHREEDKKEEEEGGAIGDKDGTSAAVAAASTSSAPSEPAAGAEATPGAEPEPEPEPEAAQPALEPTAGELTSSS</sequence>
<comment type="subcellular location">
    <subcellularLocation>
        <location evidence="1">Lysosome membrane</location>
        <topology evidence="1">Lipid-anchor</topology>
        <orientation evidence="1">Cytoplasmic side</orientation>
    </subcellularLocation>
</comment>
<gene>
    <name evidence="8" type="ORF">ACA1_322420</name>
</gene>
<dbReference type="PANTHER" id="PTHR31634">
    <property type="entry name" value="BLOC-1-RELATED COMPLEX SUBUNIT 5"/>
    <property type="match status" value="1"/>
</dbReference>
<keyword evidence="6" id="KW-0449">Lipoprotein</keyword>
<dbReference type="Proteomes" id="UP000011083">
    <property type="component" value="Unassembled WGS sequence"/>
</dbReference>
<dbReference type="InterPro" id="IPR018780">
    <property type="entry name" value="TBORCS5"/>
</dbReference>
<dbReference type="OrthoDB" id="10035640at2759"/>
<feature type="region of interest" description="Disordered" evidence="7">
    <location>
        <begin position="239"/>
        <end position="346"/>
    </location>
</feature>
<evidence type="ECO:0000313" key="9">
    <source>
        <dbReference type="Proteomes" id="UP000011083"/>
    </source>
</evidence>
<evidence type="ECO:0000313" key="8">
    <source>
        <dbReference type="EMBL" id="ELR24505.1"/>
    </source>
</evidence>
<proteinExistence type="inferred from homology"/>
<keyword evidence="9" id="KW-1185">Reference proteome</keyword>
<feature type="compositionally biased region" description="Polar residues" evidence="7">
    <location>
        <begin position="14"/>
        <end position="27"/>
    </location>
</feature>